<name>A0ABV7JRA9_9ALTE</name>
<protein>
    <submittedName>
        <fullName evidence="1">Uncharacterized protein</fullName>
    </submittedName>
</protein>
<keyword evidence="2" id="KW-1185">Reference proteome</keyword>
<comment type="caution">
    <text evidence="1">The sequence shown here is derived from an EMBL/GenBank/DDBJ whole genome shotgun (WGS) entry which is preliminary data.</text>
</comment>
<evidence type="ECO:0000313" key="2">
    <source>
        <dbReference type="Proteomes" id="UP001595477"/>
    </source>
</evidence>
<reference evidence="2" key="1">
    <citation type="journal article" date="2019" name="Int. J. Syst. Evol. Microbiol.">
        <title>The Global Catalogue of Microorganisms (GCM) 10K type strain sequencing project: providing services to taxonomists for standard genome sequencing and annotation.</title>
        <authorList>
            <consortium name="The Broad Institute Genomics Platform"/>
            <consortium name="The Broad Institute Genome Sequencing Center for Infectious Disease"/>
            <person name="Wu L."/>
            <person name="Ma J."/>
        </authorList>
    </citation>
    <scope>NUCLEOTIDE SEQUENCE [LARGE SCALE GENOMIC DNA]</scope>
    <source>
        <strain evidence="2">KCTC 52449</strain>
    </source>
</reference>
<dbReference type="EMBL" id="JBHRSX010000007">
    <property type="protein sequence ID" value="MFC3200629.1"/>
    <property type="molecule type" value="Genomic_DNA"/>
</dbReference>
<proteinExistence type="predicted"/>
<organism evidence="1 2">
    <name type="scientific">Alteromonas oceani</name>
    <dbReference type="NCBI Taxonomy" id="2071609"/>
    <lineage>
        <taxon>Bacteria</taxon>
        <taxon>Pseudomonadati</taxon>
        <taxon>Pseudomonadota</taxon>
        <taxon>Gammaproteobacteria</taxon>
        <taxon>Alteromonadales</taxon>
        <taxon>Alteromonadaceae</taxon>
        <taxon>Alteromonas/Salinimonas group</taxon>
        <taxon>Alteromonas</taxon>
    </lineage>
</organism>
<gene>
    <name evidence="1" type="ORF">ACFOEW_02200</name>
</gene>
<dbReference type="Proteomes" id="UP001595477">
    <property type="component" value="Unassembled WGS sequence"/>
</dbReference>
<dbReference type="RefSeq" id="WP_123326674.1">
    <property type="nucleotide sequence ID" value="NZ_JBHRSX010000007.1"/>
</dbReference>
<accession>A0ABV7JRA9</accession>
<evidence type="ECO:0000313" key="1">
    <source>
        <dbReference type="EMBL" id="MFC3200629.1"/>
    </source>
</evidence>
<sequence>MEEANMSYFSPSAVRRRRRATSNNVIQPVSGIPREVDGALDSFIAADPTLVTNDGNGEGIDTFLTEVPVTKGEGTAILKGNMQGELQMDSELHLEFEETQIISFMLSPESSEDLTLTGIELVARPGHNFMQVQLRERTGLFNAQFSSAAAVLLISPKFLTIPDTSWQDMGSSGDFPTTPDLLKIRLYGRDADGFSYKGSTAIFKG</sequence>